<name>A0A0G4QI12_9GAMM</name>
<sequence>MERPIILLWIQVISVLFLGISLFILVAGAPIYLLAMAMGGGQTMLAGLFIMLCLIITMIIQVTTWIKLAKNSRNAYSFLKISWICLSISLFFILSISMSLTNISEISFVVFSIIVILTHRLFFSENVIAYFEYKQKDSKRKTSIMSQ</sequence>
<dbReference type="EMBL" id="CVRY01000008">
    <property type="protein sequence ID" value="CRL65264.1"/>
    <property type="molecule type" value="Genomic_DNA"/>
</dbReference>
<keyword evidence="1" id="KW-1133">Transmembrane helix</keyword>
<feature type="transmembrane region" description="Helical" evidence="1">
    <location>
        <begin position="78"/>
        <end position="100"/>
    </location>
</feature>
<protein>
    <submittedName>
        <fullName evidence="2">Uncharacterized protein</fullName>
    </submittedName>
</protein>
<evidence type="ECO:0000313" key="2">
    <source>
        <dbReference type="EMBL" id="CRL65264.1"/>
    </source>
</evidence>
<feature type="transmembrane region" description="Helical" evidence="1">
    <location>
        <begin position="7"/>
        <end position="33"/>
    </location>
</feature>
<evidence type="ECO:0000313" key="3">
    <source>
        <dbReference type="Proteomes" id="UP000183920"/>
    </source>
</evidence>
<feature type="transmembrane region" description="Helical" evidence="1">
    <location>
        <begin position="106"/>
        <end position="131"/>
    </location>
</feature>
<evidence type="ECO:0000256" key="1">
    <source>
        <dbReference type="SAM" id="Phobius"/>
    </source>
</evidence>
<organism evidence="2 3">
    <name type="scientific">Proteus penneri</name>
    <dbReference type="NCBI Taxonomy" id="102862"/>
    <lineage>
        <taxon>Bacteria</taxon>
        <taxon>Pseudomonadati</taxon>
        <taxon>Pseudomonadota</taxon>
        <taxon>Gammaproteobacteria</taxon>
        <taxon>Enterobacterales</taxon>
        <taxon>Morganellaceae</taxon>
        <taxon>Proteus</taxon>
    </lineage>
</organism>
<dbReference type="RefSeq" id="WP_072065088.1">
    <property type="nucleotide sequence ID" value="NZ_CVRY01000008.1"/>
</dbReference>
<gene>
    <name evidence="2" type="ORF">BN1804_03414</name>
</gene>
<feature type="transmembrane region" description="Helical" evidence="1">
    <location>
        <begin position="45"/>
        <end position="66"/>
    </location>
</feature>
<reference evidence="3" key="1">
    <citation type="submission" date="2015-06" db="EMBL/GenBank/DDBJ databases">
        <authorList>
            <person name="Urmite Genomes"/>
        </authorList>
    </citation>
    <scope>NUCLEOTIDE SEQUENCE [LARGE SCALE GENOMIC DNA]</scope>
    <source>
        <strain evidence="3">CSUR P1867</strain>
    </source>
</reference>
<dbReference type="AlphaFoldDB" id="A0A0G4QI12"/>
<accession>A0A0G4QI12</accession>
<keyword evidence="1" id="KW-0812">Transmembrane</keyword>
<dbReference type="Proteomes" id="UP000183920">
    <property type="component" value="Unassembled WGS sequence"/>
</dbReference>
<keyword evidence="1" id="KW-0472">Membrane</keyword>
<proteinExistence type="predicted"/>